<dbReference type="GO" id="GO:0005886">
    <property type="term" value="C:plasma membrane"/>
    <property type="evidence" value="ECO:0007669"/>
    <property type="project" value="UniProtKB-SubCell"/>
</dbReference>
<evidence type="ECO:0000256" key="3">
    <source>
        <dbReference type="ARBA" id="ARBA00022692"/>
    </source>
</evidence>
<reference evidence="8 9" key="1">
    <citation type="submission" date="2009-02" db="EMBL/GenBank/DDBJ databases">
        <title>Sequencing of the draft genome and assembly of Dethiobacter alkaliphilus AHT 1.</title>
        <authorList>
            <consortium name="US DOE Joint Genome Institute (JGI-PGF)"/>
            <person name="Lucas S."/>
            <person name="Copeland A."/>
            <person name="Lapidus A."/>
            <person name="Glavina del Rio T."/>
            <person name="Dalin E."/>
            <person name="Tice H."/>
            <person name="Bruce D."/>
            <person name="Goodwin L."/>
            <person name="Pitluck S."/>
            <person name="Larimer F."/>
            <person name="Land M.L."/>
            <person name="Hauser L."/>
            <person name="Muyzer G."/>
        </authorList>
    </citation>
    <scope>NUCLEOTIDE SEQUENCE [LARGE SCALE GENOMIC DNA]</scope>
    <source>
        <strain evidence="8 9">AHT 1</strain>
    </source>
</reference>
<dbReference type="Gene3D" id="1.20.81.30">
    <property type="entry name" value="Type II secretion system (T2SS), domain F"/>
    <property type="match status" value="1"/>
</dbReference>
<keyword evidence="3 6" id="KW-0812">Transmembrane</keyword>
<evidence type="ECO:0000259" key="7">
    <source>
        <dbReference type="Pfam" id="PF00482"/>
    </source>
</evidence>
<evidence type="ECO:0000313" key="8">
    <source>
        <dbReference type="EMBL" id="EEG76099.1"/>
    </source>
</evidence>
<keyword evidence="2" id="KW-1003">Cell membrane</keyword>
<evidence type="ECO:0000313" key="9">
    <source>
        <dbReference type="Proteomes" id="UP000006443"/>
    </source>
</evidence>
<feature type="transmembrane region" description="Helical" evidence="6">
    <location>
        <begin position="93"/>
        <end position="109"/>
    </location>
</feature>
<dbReference type="InterPro" id="IPR018076">
    <property type="entry name" value="T2SS_GspF_dom"/>
</dbReference>
<keyword evidence="5 6" id="KW-0472">Membrane</keyword>
<keyword evidence="4 6" id="KW-1133">Transmembrane helix</keyword>
<feature type="transmembrane region" description="Helical" evidence="6">
    <location>
        <begin position="115"/>
        <end position="133"/>
    </location>
</feature>
<proteinExistence type="predicted"/>
<feature type="transmembrane region" description="Helical" evidence="6">
    <location>
        <begin position="291"/>
        <end position="311"/>
    </location>
</feature>
<protein>
    <submittedName>
        <fullName evidence="8">Type II secretion system protein</fullName>
    </submittedName>
</protein>
<dbReference type="RefSeq" id="WP_008519004.1">
    <property type="nucleotide sequence ID" value="NZ_ACJM01000025.1"/>
</dbReference>
<name>C0GKK7_DETAL</name>
<evidence type="ECO:0000256" key="1">
    <source>
        <dbReference type="ARBA" id="ARBA00004651"/>
    </source>
</evidence>
<gene>
    <name evidence="8" type="ORF">DealDRAFT_3016</name>
</gene>
<sequence length="319" mass="34774">MSPITVSIVVFFAILFLLRAIGSRSEGKSEDIVNRVRTFSPDQLKDKEEETKAKKSILHVFAGVFRIFTTQPIRDSIEAELVQADVLLKPEEMLAINAATALLPALLGYLVTQNFALAILLALVGAVLPLLFLKNAKMKRLQKFNDQLGDALGIMSNSLRAGFSFLQAMDSLSKELPPPISTEFGRALKEMRLGTPTEEALANMTERIRSDDLDLIVTAVNIQRQVGGNLAEILDNIGNTISERVRMKGEIKTLTAQGRISGTIVALLPVFLVGVISVMNPSYIGLLFTHPLGLILIGGAVISELIGIMLIKKVINIEL</sequence>
<keyword evidence="9" id="KW-1185">Reference proteome</keyword>
<evidence type="ECO:0000256" key="5">
    <source>
        <dbReference type="ARBA" id="ARBA00023136"/>
    </source>
</evidence>
<organism evidence="8 9">
    <name type="scientific">Dethiobacter alkaliphilus AHT 1</name>
    <dbReference type="NCBI Taxonomy" id="555088"/>
    <lineage>
        <taxon>Bacteria</taxon>
        <taxon>Bacillati</taxon>
        <taxon>Bacillota</taxon>
        <taxon>Dethiobacteria</taxon>
        <taxon>Dethiobacterales</taxon>
        <taxon>Dethiobacteraceae</taxon>
        <taxon>Dethiobacter</taxon>
    </lineage>
</organism>
<feature type="domain" description="Type II secretion system protein GspF" evidence="7">
    <location>
        <begin position="154"/>
        <end position="276"/>
    </location>
</feature>
<evidence type="ECO:0000256" key="4">
    <source>
        <dbReference type="ARBA" id="ARBA00022989"/>
    </source>
</evidence>
<feature type="transmembrane region" description="Helical" evidence="6">
    <location>
        <begin position="260"/>
        <end position="279"/>
    </location>
</feature>
<accession>C0GKK7</accession>
<evidence type="ECO:0000256" key="2">
    <source>
        <dbReference type="ARBA" id="ARBA00022475"/>
    </source>
</evidence>
<comment type="caution">
    <text evidence="8">The sequence shown here is derived from an EMBL/GenBank/DDBJ whole genome shotgun (WGS) entry which is preliminary data.</text>
</comment>
<dbReference type="OrthoDB" id="9803381at2"/>
<dbReference type="eggNOG" id="COG4965">
    <property type="taxonomic scope" value="Bacteria"/>
</dbReference>
<dbReference type="STRING" id="555088.DealDRAFT_3016"/>
<dbReference type="PANTHER" id="PTHR35007:SF1">
    <property type="entry name" value="PILUS ASSEMBLY PROTEIN"/>
    <property type="match status" value="1"/>
</dbReference>
<feature type="transmembrane region" description="Helical" evidence="6">
    <location>
        <begin position="6"/>
        <end position="22"/>
    </location>
</feature>
<comment type="subcellular location">
    <subcellularLocation>
        <location evidence="1">Cell membrane</location>
        <topology evidence="1">Multi-pass membrane protein</topology>
    </subcellularLocation>
</comment>
<evidence type="ECO:0000256" key="6">
    <source>
        <dbReference type="SAM" id="Phobius"/>
    </source>
</evidence>
<dbReference type="EMBL" id="ACJM01000025">
    <property type="protein sequence ID" value="EEG76099.1"/>
    <property type="molecule type" value="Genomic_DNA"/>
</dbReference>
<dbReference type="Proteomes" id="UP000006443">
    <property type="component" value="Unassembled WGS sequence"/>
</dbReference>
<dbReference type="AlphaFoldDB" id="C0GKK7"/>
<dbReference type="Pfam" id="PF00482">
    <property type="entry name" value="T2SSF"/>
    <property type="match status" value="1"/>
</dbReference>
<dbReference type="PANTHER" id="PTHR35007">
    <property type="entry name" value="INTEGRAL MEMBRANE PROTEIN-RELATED"/>
    <property type="match status" value="1"/>
</dbReference>
<dbReference type="InterPro" id="IPR042094">
    <property type="entry name" value="T2SS_GspF_sf"/>
</dbReference>